<feature type="domain" description="Metallo-beta-lactamase" evidence="1">
    <location>
        <begin position="23"/>
        <end position="228"/>
    </location>
</feature>
<name>W6M7M6_9GAMM</name>
<gene>
    <name evidence="2" type="ORF">BN873_330061</name>
</gene>
<organism evidence="2 3">
    <name type="scientific">Candidatus Competibacter denitrificans Run_A_D11</name>
    <dbReference type="NCBI Taxonomy" id="1400863"/>
    <lineage>
        <taxon>Bacteria</taxon>
        <taxon>Pseudomonadati</taxon>
        <taxon>Pseudomonadota</taxon>
        <taxon>Gammaproteobacteria</taxon>
        <taxon>Candidatus Competibacteraceae</taxon>
        <taxon>Candidatus Competibacter</taxon>
    </lineage>
</organism>
<dbReference type="SMART" id="SM00849">
    <property type="entry name" value="Lactamase_B"/>
    <property type="match status" value="1"/>
</dbReference>
<dbReference type="Proteomes" id="UP000035760">
    <property type="component" value="Unassembled WGS sequence"/>
</dbReference>
<dbReference type="Gene3D" id="3.60.15.10">
    <property type="entry name" value="Ribonuclease Z/Hydroxyacylglutathione hydrolase-like"/>
    <property type="match status" value="1"/>
</dbReference>
<dbReference type="InterPro" id="IPR036866">
    <property type="entry name" value="RibonucZ/Hydroxyglut_hydro"/>
</dbReference>
<dbReference type="PANTHER" id="PTHR42951">
    <property type="entry name" value="METALLO-BETA-LACTAMASE DOMAIN-CONTAINING"/>
    <property type="match status" value="1"/>
</dbReference>
<reference evidence="2" key="1">
    <citation type="submission" date="2013-07" db="EMBL/GenBank/DDBJ databases">
        <authorList>
            <person name="McIlroy S."/>
        </authorList>
    </citation>
    <scope>NUCLEOTIDE SEQUENCE [LARGE SCALE GENOMIC DNA]</scope>
    <source>
        <strain evidence="2">Run_A_D11</strain>
    </source>
</reference>
<sequence>MADLLSYAHGIYAVDSGYIRPLLAAVHLIVENGRVAVVDTASNACLPRTLSALQTLGLSPASVDYVFLTHVHLDHAGGAGAMIQAFPAAKLIVHPRGARHMADPSRLFAAVQEVYGAAEAQHLYGDPIPIPVERIQEAGEGFSFDLAGRTLVCLDTPGHARHHLVLLDTRSGCLFTGDIFGMSFRELDIDGRPSIIPTTSPSQFEPPVMHQSVDRILSYRPPAVYLTHFAEVRDVPRLGGDLHRLIDAHVAVAERERDSGPERGARLLAGVWALMEQEAVQKRWPADQWREVLRADIEISAQGLDYWLGQSA</sequence>
<dbReference type="AlphaFoldDB" id="W6M7M6"/>
<reference evidence="2" key="2">
    <citation type="submission" date="2014-03" db="EMBL/GenBank/DDBJ databases">
        <title>Candidatus Competibacter-lineage genomes retrieved from metagenomes reveal functional metabolic diversity.</title>
        <authorList>
            <person name="McIlroy S.J."/>
            <person name="Albertsen M."/>
            <person name="Andresen E.K."/>
            <person name="Saunders A.M."/>
            <person name="Kristiansen R."/>
            <person name="Stokholm-Bjerregaard M."/>
            <person name="Nielsen K.L."/>
            <person name="Nielsen P.H."/>
        </authorList>
    </citation>
    <scope>NUCLEOTIDE SEQUENCE</scope>
    <source>
        <strain evidence="2">Run_A_D11</strain>
    </source>
</reference>
<dbReference type="OrthoDB" id="9802991at2"/>
<dbReference type="STRING" id="1400863.BN873_330061"/>
<protein>
    <submittedName>
        <fullName evidence="2">Beta-lactamase domain protein</fullName>
    </submittedName>
</protein>
<dbReference type="InterPro" id="IPR050855">
    <property type="entry name" value="NDM-1-like"/>
</dbReference>
<keyword evidence="3" id="KW-1185">Reference proteome</keyword>
<dbReference type="CDD" id="cd07726">
    <property type="entry name" value="ST1585-like_MBL-fold"/>
    <property type="match status" value="1"/>
</dbReference>
<dbReference type="PANTHER" id="PTHR42951:SF22">
    <property type="entry name" value="METALLO BETA-LACTAMASE SUPERFAMILY LIPOPROTEIN"/>
    <property type="match status" value="1"/>
</dbReference>
<dbReference type="SUPFAM" id="SSF56281">
    <property type="entry name" value="Metallo-hydrolase/oxidoreductase"/>
    <property type="match status" value="1"/>
</dbReference>
<dbReference type="RefSeq" id="WP_048672921.1">
    <property type="nucleotide sequence ID" value="NZ_CBTJ020000040.1"/>
</dbReference>
<dbReference type="Pfam" id="PF00753">
    <property type="entry name" value="Lactamase_B"/>
    <property type="match status" value="1"/>
</dbReference>
<proteinExistence type="predicted"/>
<evidence type="ECO:0000313" key="3">
    <source>
        <dbReference type="Proteomes" id="UP000035760"/>
    </source>
</evidence>
<dbReference type="InterPro" id="IPR037482">
    <property type="entry name" value="ST1585_MBL-fold"/>
</dbReference>
<evidence type="ECO:0000313" key="2">
    <source>
        <dbReference type="EMBL" id="CDI02584.1"/>
    </source>
</evidence>
<evidence type="ECO:0000259" key="1">
    <source>
        <dbReference type="SMART" id="SM00849"/>
    </source>
</evidence>
<comment type="caution">
    <text evidence="2">The sequence shown here is derived from an EMBL/GenBank/DDBJ whole genome shotgun (WGS) entry which is preliminary data.</text>
</comment>
<dbReference type="InterPro" id="IPR001279">
    <property type="entry name" value="Metallo-B-lactamas"/>
</dbReference>
<dbReference type="EMBL" id="CBTJ020000040">
    <property type="protein sequence ID" value="CDI02584.1"/>
    <property type="molecule type" value="Genomic_DNA"/>
</dbReference>
<accession>W6M7M6</accession>